<dbReference type="SUPFAM" id="SSF55961">
    <property type="entry name" value="Bet v1-like"/>
    <property type="match status" value="1"/>
</dbReference>
<evidence type="ECO:0000313" key="2">
    <source>
        <dbReference type="Proteomes" id="UP000520767"/>
    </source>
</evidence>
<comment type="caution">
    <text evidence="1">The sequence shown here is derived from an EMBL/GenBank/DDBJ whole genome shotgun (WGS) entry which is preliminary data.</text>
</comment>
<gene>
    <name evidence="1" type="ORF">FHR82_000429</name>
</gene>
<dbReference type="InterPro" id="IPR019587">
    <property type="entry name" value="Polyketide_cyclase/dehydratase"/>
</dbReference>
<dbReference type="Gene3D" id="3.30.530.20">
    <property type="match status" value="1"/>
</dbReference>
<sequence length="167" mass="18654">MVELKIWTTRQRFKVAALPKRVYELVADIEGWPTVFDTVATVEPLGIERACERFRIVERSGNSWVSVREANPRRLQVRYRRTDAPTPLESMAGVWRIEPKAVGVVVALDHYFSVADDDAETAAEAGRRITAIGAAMLGSLRRTAEFGVVTHHLPTPADRAAQERKAS</sequence>
<evidence type="ECO:0000313" key="1">
    <source>
        <dbReference type="EMBL" id="MBB4904219.1"/>
    </source>
</evidence>
<dbReference type="EMBL" id="JACHJQ010000001">
    <property type="protein sequence ID" value="MBB4904219.1"/>
    <property type="molecule type" value="Genomic_DNA"/>
</dbReference>
<dbReference type="Pfam" id="PF10604">
    <property type="entry name" value="Polyketide_cyc2"/>
    <property type="match status" value="1"/>
</dbReference>
<dbReference type="InterPro" id="IPR023393">
    <property type="entry name" value="START-like_dom_sf"/>
</dbReference>
<name>A0A7W7PZP8_9PSEU</name>
<reference evidence="1 2" key="1">
    <citation type="submission" date="2020-08" db="EMBL/GenBank/DDBJ databases">
        <title>Genomic Encyclopedia of Type Strains, Phase III (KMG-III): the genomes of soil and plant-associated and newly described type strains.</title>
        <authorList>
            <person name="Whitman W."/>
        </authorList>
    </citation>
    <scope>NUCLEOTIDE SEQUENCE [LARGE SCALE GENOMIC DNA]</scope>
    <source>
        <strain evidence="1 2">CECT 8960</strain>
    </source>
</reference>
<dbReference type="Proteomes" id="UP000520767">
    <property type="component" value="Unassembled WGS sequence"/>
</dbReference>
<proteinExistence type="predicted"/>
<evidence type="ECO:0008006" key="3">
    <source>
        <dbReference type="Google" id="ProtNLM"/>
    </source>
</evidence>
<protein>
    <recommendedName>
        <fullName evidence="3">Polyketide cyclase/dehydrase/lipid transport protein</fullName>
    </recommendedName>
</protein>
<dbReference type="AlphaFoldDB" id="A0A7W7PZP8"/>
<accession>A0A7W7PZP8</accession>
<dbReference type="RefSeq" id="WP_184808498.1">
    <property type="nucleotide sequence ID" value="NZ_JACHJQ010000001.1"/>
</dbReference>
<keyword evidence="2" id="KW-1185">Reference proteome</keyword>
<organism evidence="1 2">
    <name type="scientific">Actinophytocola algeriensis</name>
    <dbReference type="NCBI Taxonomy" id="1768010"/>
    <lineage>
        <taxon>Bacteria</taxon>
        <taxon>Bacillati</taxon>
        <taxon>Actinomycetota</taxon>
        <taxon>Actinomycetes</taxon>
        <taxon>Pseudonocardiales</taxon>
        <taxon>Pseudonocardiaceae</taxon>
    </lineage>
</organism>